<evidence type="ECO:0000256" key="1">
    <source>
        <dbReference type="SAM" id="Coils"/>
    </source>
</evidence>
<organism evidence="3">
    <name type="scientific">Saccharum officinarum</name>
    <name type="common">Sugarcane</name>
    <dbReference type="NCBI Taxonomy" id="4547"/>
    <lineage>
        <taxon>Eukaryota</taxon>
        <taxon>Viridiplantae</taxon>
        <taxon>Streptophyta</taxon>
        <taxon>Embryophyta</taxon>
        <taxon>Tracheophyta</taxon>
        <taxon>Spermatophyta</taxon>
        <taxon>Magnoliopsida</taxon>
        <taxon>Liliopsida</taxon>
        <taxon>Poales</taxon>
        <taxon>Poaceae</taxon>
        <taxon>PACMAD clade</taxon>
        <taxon>Panicoideae</taxon>
        <taxon>Andropogonodae</taxon>
        <taxon>Andropogoneae</taxon>
        <taxon>Saccharinae</taxon>
        <taxon>Saccharum</taxon>
        <taxon>Saccharum officinarum species complex</taxon>
    </lineage>
</organism>
<feature type="coiled-coil region" evidence="1">
    <location>
        <begin position="171"/>
        <end position="198"/>
    </location>
</feature>
<evidence type="ECO:0000256" key="2">
    <source>
        <dbReference type="SAM" id="MobiDB-lite"/>
    </source>
</evidence>
<gene>
    <name evidence="3" type="ORF">SO145G11_000006</name>
</gene>
<feature type="region of interest" description="Disordered" evidence="2">
    <location>
        <begin position="218"/>
        <end position="274"/>
    </location>
</feature>
<protein>
    <submittedName>
        <fullName evidence="3">UPI0001A869FA related cluster</fullName>
    </submittedName>
</protein>
<feature type="compositionally biased region" description="Pro residues" evidence="2">
    <location>
        <begin position="220"/>
        <end position="231"/>
    </location>
</feature>
<accession>A0A678TGZ1</accession>
<evidence type="ECO:0000313" key="3">
    <source>
        <dbReference type="EMBL" id="AWA44805.1"/>
    </source>
</evidence>
<dbReference type="InterPro" id="IPR039266">
    <property type="entry name" value="EN-1/SPM"/>
</dbReference>
<dbReference type="PANTHER" id="PTHR33157:SF12">
    <property type="entry name" value="TRANSPOSASE TNP1_EN_SPM-LIKE DOMAIN-CONTAINING PROTEIN"/>
    <property type="match status" value="1"/>
</dbReference>
<dbReference type="GO" id="GO:0032196">
    <property type="term" value="P:transposition"/>
    <property type="evidence" value="ECO:0007669"/>
    <property type="project" value="InterPro"/>
</dbReference>
<dbReference type="PANTHER" id="PTHR33157">
    <property type="entry name" value="AUTONOMOUS TRANSPOSABLE ELEMENT EN-1 MOSAIC PROTEIN-RELATED"/>
    <property type="match status" value="1"/>
</dbReference>
<reference evidence="3" key="1">
    <citation type="submission" date="2018-04" db="EMBL/GenBank/DDBJ databases">
        <title>Comparative Analysis of Homologous Sequences of Saccharum officinarum and Saccharum spontaneum Reveals Independent Polyploidization Events.</title>
        <authorList>
            <person name="Sharma A."/>
            <person name="Song J."/>
            <person name="Lin Q."/>
            <person name="Singh R."/>
            <person name="Ramos N."/>
            <person name="Wang K."/>
            <person name="Zhang J."/>
            <person name="Ming R."/>
            <person name="Yu Q."/>
        </authorList>
    </citation>
    <scope>NUCLEOTIDE SEQUENCE</scope>
</reference>
<keyword evidence="1" id="KW-0175">Coiled coil</keyword>
<feature type="compositionally biased region" description="Polar residues" evidence="2">
    <location>
        <begin position="232"/>
        <end position="250"/>
    </location>
</feature>
<dbReference type="AlphaFoldDB" id="A0A678TGZ1"/>
<name>A0A678TGZ1_SACOF</name>
<dbReference type="EMBL" id="MH182523">
    <property type="protein sequence ID" value="AWA44805.1"/>
    <property type="molecule type" value="Genomic_DNA"/>
</dbReference>
<sequence>MVDRWLSPEWAAQHEAARQRRACMQGIPHHQGNRNLSGYKKAWSAAHQGQECSNFAAWSMSHKGKATSDVSFNPDDPPEAYTSSTAYEKMMAYTEASRSIHGPEYDPQTDNIDAETVMRIGQGKKHGRFWIGDSVIDTASTPTLSQIRARTTSSSSLPEIRTRPSTAQHRVEVLEANVEEANRRAAELALELAAERAAREAQDKRIAEIVAWMQSSTGSPVPPGLMGPPTHPNQSPLMQTPLPSAGSNNPLPGAQGDQVFPSPPSQGYQGRPAQ</sequence>
<proteinExistence type="predicted"/>